<dbReference type="InterPro" id="IPR000203">
    <property type="entry name" value="GPS"/>
</dbReference>
<name>A0A914PRK3_9BILA</name>
<sequence length="618" mass="68403">MLLRQWIIFHCISLQYITYCIILKNTFETLLLKSSLTLPGYYKYPVILTYELRLQTNPTKNQLNGCMKHHLSSPIIDDYFILTLGKRSDGTSQFRNFTNNKITLNIANGGPIPVGLTFGKNEKNLWTNFTLNYKNFEPIIKYNNGTDVNIPECHVLKDAKILCIHHSNSVLNCSDDNFSSSTVSPPLTGHTSTTLGRSSTITVSNTMSTSDVTAHPSTSIMSTTATNNHIGSSPSSSSSTTLLPLNPIIINCTDPITALNDIYCDLSTNEIIPTSGNISAITNATLHAINATKMSPEEIYAVAYILEQCSLITNLTETDFNGMAKLFDTIMLAPQKSYENANDYSNSANSLILTINRMMTNSPSNVKYLNGTNIALLGKSLNCDSHNFDTGGITDLGDTFIENPSNEKFDASIFVNGETVCESKATRVFYTIYRNSKFFVGEKDSGNGIISNYRINALKIPSSKLSSATTSNEVVNLSQSCKKGLLQTDDRVVSATVLKGTQKGFENIHRFEVNGEEKIMVTIKYSEEHIGTPLHGKLKISWWDHLSNKWSPQTCSVKKESNYYISECSHLTDFTLLVDGTSIDPLFCNTALKTVNYFVVIGSIIGLFILCLIYLTMM</sequence>
<reference evidence="7" key="1">
    <citation type="submission" date="2022-11" db="UniProtKB">
        <authorList>
            <consortium name="WormBaseParasite"/>
        </authorList>
    </citation>
    <scope>IDENTIFICATION</scope>
</reference>
<proteinExistence type="predicted"/>
<evidence type="ECO:0000313" key="7">
    <source>
        <dbReference type="WBParaSite" id="PDA_v2.g21241.t1"/>
    </source>
</evidence>
<evidence type="ECO:0000256" key="2">
    <source>
        <dbReference type="ARBA" id="ARBA00022692"/>
    </source>
</evidence>
<dbReference type="GO" id="GO:0016020">
    <property type="term" value="C:membrane"/>
    <property type="evidence" value="ECO:0007669"/>
    <property type="project" value="UniProtKB-SubCell"/>
</dbReference>
<dbReference type="Proteomes" id="UP000887578">
    <property type="component" value="Unplaced"/>
</dbReference>
<evidence type="ECO:0000256" key="4">
    <source>
        <dbReference type="ARBA" id="ARBA00023136"/>
    </source>
</evidence>
<evidence type="ECO:0000256" key="5">
    <source>
        <dbReference type="SAM" id="Phobius"/>
    </source>
</evidence>
<keyword evidence="2 5" id="KW-0812">Transmembrane</keyword>
<evidence type="ECO:0000256" key="3">
    <source>
        <dbReference type="ARBA" id="ARBA00022989"/>
    </source>
</evidence>
<evidence type="ECO:0000256" key="1">
    <source>
        <dbReference type="ARBA" id="ARBA00004370"/>
    </source>
</evidence>
<organism evidence="6 7">
    <name type="scientific">Panagrolaimus davidi</name>
    <dbReference type="NCBI Taxonomy" id="227884"/>
    <lineage>
        <taxon>Eukaryota</taxon>
        <taxon>Metazoa</taxon>
        <taxon>Ecdysozoa</taxon>
        <taxon>Nematoda</taxon>
        <taxon>Chromadorea</taxon>
        <taxon>Rhabditida</taxon>
        <taxon>Tylenchina</taxon>
        <taxon>Panagrolaimomorpha</taxon>
        <taxon>Panagrolaimoidea</taxon>
        <taxon>Panagrolaimidae</taxon>
        <taxon>Panagrolaimus</taxon>
    </lineage>
</organism>
<dbReference type="SMART" id="SM00303">
    <property type="entry name" value="GPS"/>
    <property type="match status" value="1"/>
</dbReference>
<dbReference type="AlphaFoldDB" id="A0A914PRK3"/>
<comment type="subcellular location">
    <subcellularLocation>
        <location evidence="1">Membrane</location>
    </subcellularLocation>
</comment>
<feature type="transmembrane region" description="Helical" evidence="5">
    <location>
        <begin position="595"/>
        <end position="615"/>
    </location>
</feature>
<keyword evidence="4 5" id="KW-0472">Membrane</keyword>
<evidence type="ECO:0000313" key="6">
    <source>
        <dbReference type="Proteomes" id="UP000887578"/>
    </source>
</evidence>
<dbReference type="InterPro" id="IPR046338">
    <property type="entry name" value="GAIN_dom_sf"/>
</dbReference>
<dbReference type="WBParaSite" id="PDA_v2.g21241.t1">
    <property type="protein sequence ID" value="PDA_v2.g21241.t1"/>
    <property type="gene ID" value="PDA_v2.g21241"/>
</dbReference>
<keyword evidence="3 5" id="KW-1133">Transmembrane helix</keyword>
<protein>
    <submittedName>
        <fullName evidence="7">GPS domain-containing protein</fullName>
    </submittedName>
</protein>
<accession>A0A914PRK3</accession>
<dbReference type="Gene3D" id="2.60.220.50">
    <property type="match status" value="1"/>
</dbReference>
<keyword evidence="6" id="KW-1185">Reference proteome</keyword>